<protein>
    <submittedName>
        <fullName evidence="1">DUF2203 family protein</fullName>
    </submittedName>
</protein>
<dbReference type="RefSeq" id="WP_132689338.1">
    <property type="nucleotide sequence ID" value="NZ_SKBU01000009.1"/>
</dbReference>
<accession>A0A4R1BNC9</accession>
<keyword evidence="2" id="KW-1185">Reference proteome</keyword>
<dbReference type="Proteomes" id="UP000295244">
    <property type="component" value="Unassembled WGS sequence"/>
</dbReference>
<dbReference type="PIRSF" id="PIRSF016498">
    <property type="entry name" value="UCP016498"/>
    <property type="match status" value="1"/>
</dbReference>
<evidence type="ECO:0000313" key="1">
    <source>
        <dbReference type="EMBL" id="TCJ18857.1"/>
    </source>
</evidence>
<dbReference type="AlphaFoldDB" id="A0A4R1BNC9"/>
<organism evidence="1 2">
    <name type="scientific">Rubrobacter taiwanensis</name>
    <dbReference type="NCBI Taxonomy" id="185139"/>
    <lineage>
        <taxon>Bacteria</taxon>
        <taxon>Bacillati</taxon>
        <taxon>Actinomycetota</taxon>
        <taxon>Rubrobacteria</taxon>
        <taxon>Rubrobacterales</taxon>
        <taxon>Rubrobacteraceae</taxon>
        <taxon>Rubrobacter</taxon>
    </lineage>
</organism>
<proteinExistence type="predicted"/>
<gene>
    <name evidence="1" type="ORF">E0L93_04970</name>
</gene>
<sequence>MERYRLFSVEEANALLPRLTELLQEAFRHRDELRRRAPQLEPVLEQAPHNGGGRAGSEYGAEAYRLYRAISRIRELGVMLKDLDAGLIDFPHEREGRIVFLCWHPPEERVMYWHEVDAGYAGRRPLE</sequence>
<comment type="caution">
    <text evidence="1">The sequence shown here is derived from an EMBL/GenBank/DDBJ whole genome shotgun (WGS) entry which is preliminary data.</text>
</comment>
<dbReference type="InterPro" id="IPR018699">
    <property type="entry name" value="DUF2203"/>
</dbReference>
<dbReference type="Pfam" id="PF09969">
    <property type="entry name" value="DUF2203"/>
    <property type="match status" value="1"/>
</dbReference>
<reference evidence="1 2" key="1">
    <citation type="submission" date="2019-03" db="EMBL/GenBank/DDBJ databases">
        <title>Whole genome sequence of a novel Rubrobacter taiwanensis strain, isolated from Yellowstone National Park.</title>
        <authorList>
            <person name="Freed S."/>
            <person name="Ramaley R.F."/>
            <person name="Kyndt J.A."/>
        </authorList>
    </citation>
    <scope>NUCLEOTIDE SEQUENCE [LARGE SCALE GENOMIC DNA]</scope>
    <source>
        <strain evidence="1 2">Yellowstone</strain>
    </source>
</reference>
<evidence type="ECO:0000313" key="2">
    <source>
        <dbReference type="Proteomes" id="UP000295244"/>
    </source>
</evidence>
<dbReference type="EMBL" id="SKBU01000009">
    <property type="protein sequence ID" value="TCJ18857.1"/>
    <property type="molecule type" value="Genomic_DNA"/>
</dbReference>
<dbReference type="OrthoDB" id="9802910at2"/>
<name>A0A4R1BNC9_9ACTN</name>